<dbReference type="PANTHER" id="PTHR23201:SF92">
    <property type="entry name" value="GIBBERELLIN-REGULATED PROTEIN 12"/>
    <property type="match status" value="1"/>
</dbReference>
<gene>
    <name evidence="3" type="ORF">LSAT_V11C800424480</name>
</gene>
<comment type="caution">
    <text evidence="3">The sequence shown here is derived from an EMBL/GenBank/DDBJ whole genome shotgun (WGS) entry which is preliminary data.</text>
</comment>
<evidence type="ECO:0008006" key="5">
    <source>
        <dbReference type="Google" id="ProtNLM"/>
    </source>
</evidence>
<keyword evidence="2" id="KW-1133">Transmembrane helix</keyword>
<sequence>MVRVQLNFLVFFIVASMVVIELSIVSIGVYMEIIVLVVNVSQINYNFTCLFVFQARGEECPSTCSVRCSATHHRSQCMDVCVDCCGKGLCAPSGTLGNKDECPCYRDLKTKYGEPKCP</sequence>
<accession>A0A9R1WWP7</accession>
<keyword evidence="2" id="KW-0472">Membrane</keyword>
<reference evidence="3 4" key="1">
    <citation type="journal article" date="2017" name="Nat. Commun.">
        <title>Genome assembly with in vitro proximity ligation data and whole-genome triplication in lettuce.</title>
        <authorList>
            <person name="Reyes-Chin-Wo S."/>
            <person name="Wang Z."/>
            <person name="Yang X."/>
            <person name="Kozik A."/>
            <person name="Arikit S."/>
            <person name="Song C."/>
            <person name="Xia L."/>
            <person name="Froenicke L."/>
            <person name="Lavelle D.O."/>
            <person name="Truco M.J."/>
            <person name="Xia R."/>
            <person name="Zhu S."/>
            <person name="Xu C."/>
            <person name="Xu H."/>
            <person name="Xu X."/>
            <person name="Cox K."/>
            <person name="Korf I."/>
            <person name="Meyers B.C."/>
            <person name="Michelmore R.W."/>
        </authorList>
    </citation>
    <scope>NUCLEOTIDE SEQUENCE [LARGE SCALE GENOMIC DNA]</scope>
    <source>
        <strain evidence="4">cv. Salinas</strain>
        <tissue evidence="3">Seedlings</tissue>
    </source>
</reference>
<evidence type="ECO:0000256" key="1">
    <source>
        <dbReference type="ARBA" id="ARBA00010582"/>
    </source>
</evidence>
<evidence type="ECO:0000313" key="4">
    <source>
        <dbReference type="Proteomes" id="UP000235145"/>
    </source>
</evidence>
<keyword evidence="2" id="KW-0812">Transmembrane</keyword>
<dbReference type="EMBL" id="NBSK02000008">
    <property type="protein sequence ID" value="KAJ0191830.1"/>
    <property type="molecule type" value="Genomic_DNA"/>
</dbReference>
<comment type="similarity">
    <text evidence="1">Belongs to the GASA family.</text>
</comment>
<organism evidence="3 4">
    <name type="scientific">Lactuca sativa</name>
    <name type="common">Garden lettuce</name>
    <dbReference type="NCBI Taxonomy" id="4236"/>
    <lineage>
        <taxon>Eukaryota</taxon>
        <taxon>Viridiplantae</taxon>
        <taxon>Streptophyta</taxon>
        <taxon>Embryophyta</taxon>
        <taxon>Tracheophyta</taxon>
        <taxon>Spermatophyta</taxon>
        <taxon>Magnoliopsida</taxon>
        <taxon>eudicotyledons</taxon>
        <taxon>Gunneridae</taxon>
        <taxon>Pentapetalae</taxon>
        <taxon>asterids</taxon>
        <taxon>campanulids</taxon>
        <taxon>Asterales</taxon>
        <taxon>Asteraceae</taxon>
        <taxon>Cichorioideae</taxon>
        <taxon>Cichorieae</taxon>
        <taxon>Lactucinae</taxon>
        <taxon>Lactuca</taxon>
    </lineage>
</organism>
<dbReference type="Proteomes" id="UP000235145">
    <property type="component" value="Unassembled WGS sequence"/>
</dbReference>
<evidence type="ECO:0000313" key="3">
    <source>
        <dbReference type="EMBL" id="KAJ0191830.1"/>
    </source>
</evidence>
<dbReference type="InterPro" id="IPR003854">
    <property type="entry name" value="GASA"/>
</dbReference>
<proteinExistence type="inferred from homology"/>
<feature type="transmembrane region" description="Helical" evidence="2">
    <location>
        <begin position="6"/>
        <end position="31"/>
    </location>
</feature>
<name>A0A9R1WWP7_LACSA</name>
<protein>
    <recommendedName>
        <fullName evidence="5">Gibberellin regulated protein</fullName>
    </recommendedName>
</protein>
<dbReference type="PANTHER" id="PTHR23201">
    <property type="entry name" value="EXTENSIN, PROLINE-RICH PROTEIN"/>
    <property type="match status" value="1"/>
</dbReference>
<dbReference type="AlphaFoldDB" id="A0A9R1WWP7"/>
<keyword evidence="4" id="KW-1185">Reference proteome</keyword>
<dbReference type="Pfam" id="PF02704">
    <property type="entry name" value="GASA"/>
    <property type="match status" value="1"/>
</dbReference>
<evidence type="ECO:0000256" key="2">
    <source>
        <dbReference type="SAM" id="Phobius"/>
    </source>
</evidence>